<feature type="domain" description="Reverse transcriptase zinc-binding" evidence="1">
    <location>
        <begin position="15"/>
        <end position="83"/>
    </location>
</feature>
<name>A0AA38W689_9ASTR</name>
<reference evidence="2" key="1">
    <citation type="submission" date="2023-03" db="EMBL/GenBank/DDBJ databases">
        <title>Chromosome-scale reference genome and RAD-based genetic map of yellow starthistle (Centaurea solstitialis) reveal putative structural variation and QTLs associated with invader traits.</title>
        <authorList>
            <person name="Reatini B."/>
            <person name="Cang F.A."/>
            <person name="Jiang Q."/>
            <person name="Mckibben M.T.W."/>
            <person name="Barker M.S."/>
            <person name="Rieseberg L.H."/>
            <person name="Dlugosch K.M."/>
        </authorList>
    </citation>
    <scope>NUCLEOTIDE SEQUENCE</scope>
    <source>
        <strain evidence="2">CAN-66</strain>
        <tissue evidence="2">Leaf</tissue>
    </source>
</reference>
<proteinExistence type="predicted"/>
<keyword evidence="3" id="KW-1185">Reference proteome</keyword>
<dbReference type="InterPro" id="IPR026960">
    <property type="entry name" value="RVT-Znf"/>
</dbReference>
<organism evidence="2 3">
    <name type="scientific">Centaurea solstitialis</name>
    <name type="common">yellow star-thistle</name>
    <dbReference type="NCBI Taxonomy" id="347529"/>
    <lineage>
        <taxon>Eukaryota</taxon>
        <taxon>Viridiplantae</taxon>
        <taxon>Streptophyta</taxon>
        <taxon>Embryophyta</taxon>
        <taxon>Tracheophyta</taxon>
        <taxon>Spermatophyta</taxon>
        <taxon>Magnoliopsida</taxon>
        <taxon>eudicotyledons</taxon>
        <taxon>Gunneridae</taxon>
        <taxon>Pentapetalae</taxon>
        <taxon>asterids</taxon>
        <taxon>campanulids</taxon>
        <taxon>Asterales</taxon>
        <taxon>Asteraceae</taxon>
        <taxon>Carduoideae</taxon>
        <taxon>Cardueae</taxon>
        <taxon>Centaureinae</taxon>
        <taxon>Centaurea</taxon>
    </lineage>
</organism>
<dbReference type="Proteomes" id="UP001172457">
    <property type="component" value="Chromosome 7"/>
</dbReference>
<sequence length="103" mass="11910">MYSFIHQRLCSLPPTQACCKWSPLVPIKVNVFIWRLFLNGLLTRDNLLRRGVALQVSTCVLCNSGLDDDDHCLVNCSKVDGLWRKVWSWMRISGERLKLANEF</sequence>
<dbReference type="EMBL" id="JARYMX010000007">
    <property type="protein sequence ID" value="KAJ9540320.1"/>
    <property type="molecule type" value="Genomic_DNA"/>
</dbReference>
<dbReference type="Pfam" id="PF13966">
    <property type="entry name" value="zf-RVT"/>
    <property type="match status" value="1"/>
</dbReference>
<protein>
    <recommendedName>
        <fullName evidence="1">Reverse transcriptase zinc-binding domain-containing protein</fullName>
    </recommendedName>
</protein>
<evidence type="ECO:0000313" key="2">
    <source>
        <dbReference type="EMBL" id="KAJ9540320.1"/>
    </source>
</evidence>
<dbReference type="AlphaFoldDB" id="A0AA38W689"/>
<gene>
    <name evidence="2" type="ORF">OSB04_026826</name>
</gene>
<evidence type="ECO:0000313" key="3">
    <source>
        <dbReference type="Proteomes" id="UP001172457"/>
    </source>
</evidence>
<accession>A0AA38W689</accession>
<evidence type="ECO:0000259" key="1">
    <source>
        <dbReference type="Pfam" id="PF13966"/>
    </source>
</evidence>
<comment type="caution">
    <text evidence="2">The sequence shown here is derived from an EMBL/GenBank/DDBJ whole genome shotgun (WGS) entry which is preliminary data.</text>
</comment>